<dbReference type="EMBL" id="LZSY01000020">
    <property type="protein sequence ID" value="OBB97172.1"/>
    <property type="molecule type" value="Genomic_DNA"/>
</dbReference>
<gene>
    <name evidence="2" type="ORF">A5779_15565</name>
</gene>
<protein>
    <submittedName>
        <fullName evidence="2">Uncharacterized protein</fullName>
    </submittedName>
</protein>
<name>A0A1A0WFK4_MYCPR</name>
<dbReference type="Proteomes" id="UP000094008">
    <property type="component" value="Unassembled WGS sequence"/>
</dbReference>
<organism evidence="2 3">
    <name type="scientific">Mycolicibacterium peregrinum</name>
    <name type="common">Mycobacterium peregrinum</name>
    <dbReference type="NCBI Taxonomy" id="43304"/>
    <lineage>
        <taxon>Bacteria</taxon>
        <taxon>Bacillati</taxon>
        <taxon>Actinomycetota</taxon>
        <taxon>Actinomycetes</taxon>
        <taxon>Mycobacteriales</taxon>
        <taxon>Mycobacteriaceae</taxon>
        <taxon>Mycolicibacterium</taxon>
    </lineage>
</organism>
<dbReference type="AlphaFoldDB" id="A0A1A0WFK4"/>
<comment type="caution">
    <text evidence="2">The sequence shown here is derived from an EMBL/GenBank/DDBJ whole genome shotgun (WGS) entry which is preliminary data.</text>
</comment>
<keyword evidence="1" id="KW-1133">Transmembrane helix</keyword>
<evidence type="ECO:0000313" key="2">
    <source>
        <dbReference type="EMBL" id="OBB97172.1"/>
    </source>
</evidence>
<feature type="transmembrane region" description="Helical" evidence="1">
    <location>
        <begin position="12"/>
        <end position="29"/>
    </location>
</feature>
<keyword evidence="1" id="KW-0472">Membrane</keyword>
<reference evidence="3" key="1">
    <citation type="submission" date="2016-06" db="EMBL/GenBank/DDBJ databases">
        <authorList>
            <person name="Sutton G."/>
            <person name="Brinkac L."/>
            <person name="Sanka R."/>
            <person name="Adams M."/>
            <person name="Lau E."/>
            <person name="Mehaffy C."/>
            <person name="Tameris M."/>
            <person name="Hatherill M."/>
            <person name="Hanekom W."/>
            <person name="Mahomed H."/>
            <person name="Mcshane H."/>
        </authorList>
    </citation>
    <scope>NUCLEOTIDE SEQUENCE [LARGE SCALE GENOMIC DNA]</scope>
    <source>
        <strain evidence="3">852002-10433_SCH5171157</strain>
    </source>
</reference>
<evidence type="ECO:0000313" key="3">
    <source>
        <dbReference type="Proteomes" id="UP000094008"/>
    </source>
</evidence>
<proteinExistence type="predicted"/>
<accession>A0A1A0WFK4</accession>
<keyword evidence="1" id="KW-0812">Transmembrane</keyword>
<evidence type="ECO:0000256" key="1">
    <source>
        <dbReference type="SAM" id="Phobius"/>
    </source>
</evidence>
<sequence length="153" mass="16600">MSDPRGRTPWWLYLAATAAIGLLIVAIIGRDHGPTLRAIAASESMTDIEAHDVAEKTLLAWARERNAGNAENLNELTSPDTPSGWVSDQLSAVEQGDKPPQWDIVATSGFTRNGTVWTMNGFGTTDGAMFTFRIGDDGRLRIYSRTPVPLPTS</sequence>